<proteinExistence type="predicted"/>
<name>A0ABV6XJ54_9ACTN</name>
<feature type="chain" id="PRO_5046162528" description="Lipoprotein" evidence="2">
    <location>
        <begin position="27"/>
        <end position="71"/>
    </location>
</feature>
<protein>
    <recommendedName>
        <fullName evidence="5">Lipoprotein</fullName>
    </recommendedName>
</protein>
<evidence type="ECO:0008006" key="5">
    <source>
        <dbReference type="Google" id="ProtNLM"/>
    </source>
</evidence>
<evidence type="ECO:0000313" key="3">
    <source>
        <dbReference type="EMBL" id="MFC1438286.1"/>
    </source>
</evidence>
<evidence type="ECO:0000256" key="1">
    <source>
        <dbReference type="SAM" id="MobiDB-lite"/>
    </source>
</evidence>
<evidence type="ECO:0000256" key="2">
    <source>
        <dbReference type="SAM" id="SignalP"/>
    </source>
</evidence>
<comment type="caution">
    <text evidence="3">The sequence shown here is derived from an EMBL/GenBank/DDBJ whole genome shotgun (WGS) entry which is preliminary data.</text>
</comment>
<dbReference type="EMBL" id="JBEUKS010000002">
    <property type="protein sequence ID" value="MFC1438286.1"/>
    <property type="molecule type" value="Genomic_DNA"/>
</dbReference>
<feature type="compositionally biased region" description="Low complexity" evidence="1">
    <location>
        <begin position="41"/>
        <end position="71"/>
    </location>
</feature>
<accession>A0ABV6XJ54</accession>
<dbReference type="PROSITE" id="PS51257">
    <property type="entry name" value="PROKAR_LIPOPROTEIN"/>
    <property type="match status" value="1"/>
</dbReference>
<feature type="region of interest" description="Disordered" evidence="1">
    <location>
        <begin position="25"/>
        <end position="71"/>
    </location>
</feature>
<keyword evidence="2" id="KW-0732">Signal</keyword>
<dbReference type="Proteomes" id="UP001592581">
    <property type="component" value="Unassembled WGS sequence"/>
</dbReference>
<evidence type="ECO:0000313" key="4">
    <source>
        <dbReference type="Proteomes" id="UP001592581"/>
    </source>
</evidence>
<dbReference type="RefSeq" id="WP_380563809.1">
    <property type="nucleotide sequence ID" value="NZ_JBEUKS010000002.1"/>
</dbReference>
<organism evidence="3 4">
    <name type="scientific">Streptacidiphilus jeojiensis</name>
    <dbReference type="NCBI Taxonomy" id="3229225"/>
    <lineage>
        <taxon>Bacteria</taxon>
        <taxon>Bacillati</taxon>
        <taxon>Actinomycetota</taxon>
        <taxon>Actinomycetes</taxon>
        <taxon>Kitasatosporales</taxon>
        <taxon>Streptomycetaceae</taxon>
        <taxon>Streptacidiphilus</taxon>
    </lineage>
</organism>
<reference evidence="3 4" key="1">
    <citation type="submission" date="2024-06" db="EMBL/GenBank/DDBJ databases">
        <authorList>
            <person name="Lee S.D."/>
        </authorList>
    </citation>
    <scope>NUCLEOTIDE SEQUENCE [LARGE SCALE GENOMIC DNA]</scope>
    <source>
        <strain evidence="3 4">N1-10</strain>
    </source>
</reference>
<gene>
    <name evidence="3" type="ORF">ABUW04_08455</name>
</gene>
<keyword evidence="4" id="KW-1185">Reference proteome</keyword>
<sequence>MTRRHLVWPAAVVAVLALGACSHTPAAGGTAAPSVTPSGISSSTVQQMQQQVDAAQSAAVAADSDAANDPN</sequence>
<feature type="signal peptide" evidence="2">
    <location>
        <begin position="1"/>
        <end position="26"/>
    </location>
</feature>